<protein>
    <recommendedName>
        <fullName evidence="1">HTH psq-type domain-containing protein</fullName>
    </recommendedName>
</protein>
<feature type="non-terminal residue" evidence="2">
    <location>
        <position position="1"/>
    </location>
</feature>
<dbReference type="GO" id="GO:0003677">
    <property type="term" value="F:DNA binding"/>
    <property type="evidence" value="ECO:0007669"/>
    <property type="project" value="InterPro"/>
</dbReference>
<dbReference type="EMBL" id="LASV01000509">
    <property type="protein sequence ID" value="KKA18037.1"/>
    <property type="molecule type" value="Genomic_DNA"/>
</dbReference>
<dbReference type="InterPro" id="IPR007889">
    <property type="entry name" value="HTH_Psq"/>
</dbReference>
<dbReference type="AlphaFoldDB" id="A0A0F4YIB1"/>
<dbReference type="OrthoDB" id="4207519at2759"/>
<sequence>ALYFNVINHRATNTTERRIFLHPTTSFFQRVILSPPLSKMPLSQENRIQMAIAAYKNQKVKSILKAAEIFGVPEATLRARLKGRQPRAETRANGHRLKAIEEETLIQRLLEADKRGFPIRPEFLRSMAQILLRERLQ</sequence>
<name>A0A0F4YIB1_RASE3</name>
<dbReference type="Pfam" id="PF05225">
    <property type="entry name" value="HTH_psq"/>
    <property type="match status" value="1"/>
</dbReference>
<accession>A0A0F4YIB1</accession>
<keyword evidence="3" id="KW-1185">Reference proteome</keyword>
<gene>
    <name evidence="2" type="ORF">T310_8018</name>
</gene>
<organism evidence="2 3">
    <name type="scientific">Rasamsonia emersonii (strain ATCC 16479 / CBS 393.64 / IMI 116815)</name>
    <dbReference type="NCBI Taxonomy" id="1408163"/>
    <lineage>
        <taxon>Eukaryota</taxon>
        <taxon>Fungi</taxon>
        <taxon>Dikarya</taxon>
        <taxon>Ascomycota</taxon>
        <taxon>Pezizomycotina</taxon>
        <taxon>Eurotiomycetes</taxon>
        <taxon>Eurotiomycetidae</taxon>
        <taxon>Eurotiales</taxon>
        <taxon>Trichocomaceae</taxon>
        <taxon>Rasamsonia</taxon>
    </lineage>
</organism>
<feature type="non-terminal residue" evidence="2">
    <location>
        <position position="137"/>
    </location>
</feature>
<evidence type="ECO:0000313" key="3">
    <source>
        <dbReference type="Proteomes" id="UP000053958"/>
    </source>
</evidence>
<feature type="domain" description="HTH psq-type" evidence="1">
    <location>
        <begin position="46"/>
        <end position="84"/>
    </location>
</feature>
<dbReference type="Gene3D" id="1.10.10.60">
    <property type="entry name" value="Homeodomain-like"/>
    <property type="match status" value="1"/>
</dbReference>
<dbReference type="RefSeq" id="XP_013324649.1">
    <property type="nucleotide sequence ID" value="XM_013469195.1"/>
</dbReference>
<evidence type="ECO:0000313" key="2">
    <source>
        <dbReference type="EMBL" id="KKA18037.1"/>
    </source>
</evidence>
<comment type="caution">
    <text evidence="2">The sequence shown here is derived from an EMBL/GenBank/DDBJ whole genome shotgun (WGS) entry which is preliminary data.</text>
</comment>
<proteinExistence type="predicted"/>
<reference evidence="2 3" key="1">
    <citation type="submission" date="2015-04" db="EMBL/GenBank/DDBJ databases">
        <authorList>
            <person name="Heijne W.H."/>
            <person name="Fedorova N.D."/>
            <person name="Nierman W.C."/>
            <person name="Vollebregt A.W."/>
            <person name="Zhao Z."/>
            <person name="Wu L."/>
            <person name="Kumar M."/>
            <person name="Stam H."/>
            <person name="van den Berg M.A."/>
            <person name="Pel H.J."/>
        </authorList>
    </citation>
    <scope>NUCLEOTIDE SEQUENCE [LARGE SCALE GENOMIC DNA]</scope>
    <source>
        <strain evidence="2 3">CBS 393.64</strain>
    </source>
</reference>
<dbReference type="SUPFAM" id="SSF46689">
    <property type="entry name" value="Homeodomain-like"/>
    <property type="match status" value="1"/>
</dbReference>
<dbReference type="Proteomes" id="UP000053958">
    <property type="component" value="Unassembled WGS sequence"/>
</dbReference>
<dbReference type="GeneID" id="25320283"/>
<evidence type="ECO:0000259" key="1">
    <source>
        <dbReference type="Pfam" id="PF05225"/>
    </source>
</evidence>
<dbReference type="InterPro" id="IPR009057">
    <property type="entry name" value="Homeodomain-like_sf"/>
</dbReference>